<keyword evidence="12 15" id="KW-0627">Porphyrin biosynthesis</keyword>
<dbReference type="EMBL" id="JAJBZT010000004">
    <property type="protein sequence ID" value="MCB6183618.1"/>
    <property type="molecule type" value="Genomic_DNA"/>
</dbReference>
<dbReference type="PIRSF" id="PIRSF000167">
    <property type="entry name" value="HemN"/>
    <property type="match status" value="1"/>
</dbReference>
<evidence type="ECO:0000256" key="5">
    <source>
        <dbReference type="ARBA" id="ARBA00022485"/>
    </source>
</evidence>
<evidence type="ECO:0000256" key="9">
    <source>
        <dbReference type="ARBA" id="ARBA00023002"/>
    </source>
</evidence>
<dbReference type="Pfam" id="PF04055">
    <property type="entry name" value="Radical_SAM"/>
    <property type="match status" value="1"/>
</dbReference>
<dbReference type="PANTHER" id="PTHR13932:SF6">
    <property type="entry name" value="OXYGEN-INDEPENDENT COPROPORPHYRINOGEN III OXIDASE"/>
    <property type="match status" value="1"/>
</dbReference>
<gene>
    <name evidence="17" type="primary">hemN</name>
    <name evidence="17" type="ORF">LIN78_08660</name>
</gene>
<comment type="catalytic activity">
    <reaction evidence="14 15">
        <text>coproporphyrinogen III + 2 S-adenosyl-L-methionine = protoporphyrinogen IX + 2 5'-deoxyadenosine + 2 L-methionine + 2 CO2</text>
        <dbReference type="Rhea" id="RHEA:15425"/>
        <dbReference type="ChEBI" id="CHEBI:16526"/>
        <dbReference type="ChEBI" id="CHEBI:17319"/>
        <dbReference type="ChEBI" id="CHEBI:57307"/>
        <dbReference type="ChEBI" id="CHEBI:57309"/>
        <dbReference type="ChEBI" id="CHEBI:57844"/>
        <dbReference type="ChEBI" id="CHEBI:59789"/>
        <dbReference type="EC" id="1.3.98.3"/>
    </reaction>
</comment>
<keyword evidence="5 15" id="KW-0004">4Fe-4S</keyword>
<evidence type="ECO:0000256" key="10">
    <source>
        <dbReference type="ARBA" id="ARBA00023004"/>
    </source>
</evidence>
<keyword evidence="6 15" id="KW-0963">Cytoplasm</keyword>
<dbReference type="SFLD" id="SFLDG01065">
    <property type="entry name" value="anaerobic_coproporphyrinogen-I"/>
    <property type="match status" value="1"/>
</dbReference>
<comment type="cofactor">
    <cofactor evidence="15">
        <name>[4Fe-4S] cluster</name>
        <dbReference type="ChEBI" id="CHEBI:49883"/>
    </cofactor>
    <text evidence="15">Binds 1 [4Fe-4S] cluster. The cluster is coordinated with 3 cysteines and an exchangeable S-adenosyl-L-methionine.</text>
</comment>
<keyword evidence="7 15" id="KW-0949">S-adenosyl-L-methionine</keyword>
<dbReference type="SUPFAM" id="SSF102114">
    <property type="entry name" value="Radical SAM enzymes"/>
    <property type="match status" value="1"/>
</dbReference>
<keyword evidence="11 15" id="KW-0411">Iron-sulfur</keyword>
<dbReference type="Proteomes" id="UP001165395">
    <property type="component" value="Unassembled WGS sequence"/>
</dbReference>
<comment type="pathway">
    <text evidence="2 15">Porphyrin-containing compound metabolism; protoporphyrin-IX biosynthesis; protoporphyrinogen-IX from coproporphyrinogen-III (AdoMet route): step 1/1.</text>
</comment>
<dbReference type="InterPro" id="IPR034505">
    <property type="entry name" value="Coproporphyrinogen-III_oxidase"/>
</dbReference>
<organism evidence="17 18">
    <name type="scientific">Leeia speluncae</name>
    <dbReference type="NCBI Taxonomy" id="2884804"/>
    <lineage>
        <taxon>Bacteria</taxon>
        <taxon>Pseudomonadati</taxon>
        <taxon>Pseudomonadota</taxon>
        <taxon>Betaproteobacteria</taxon>
        <taxon>Neisseriales</taxon>
        <taxon>Leeiaceae</taxon>
        <taxon>Leeia</taxon>
    </lineage>
</organism>
<sequence length="473" mass="53635">MKSDSANIEKTQQDIIFDKQLIERLSGNGPRYTSYPTADRFHEGFTQSSFEVQAKTHFLDRNEKALSLYVHIPFCNTICYYCACNKIITKDKSKADQYLDYLDKEIDLVAPHFAKHAKVEQLHFGGGTPTFLSDAQLTRLIQKLKSTFQFADDTTGEFSIEIDPRKVSEETVALLRQLGFNRMSIGVQDFDADVQVAVNRIQSEEETLSTLAAARKYGFQSVSMDLIYGLPLQTVERFSTTLDKVIAARPDRLSVYNYAHLPHAFMPQRRINEADLPSADTKLDILNLAIQKLTAAGYIYIGMDHFALPNDELAIAQTAGTLHRNFQGYSTHDDIDMLALGVSAISKIGTSYSQNVKTTEEYYAALDKGTLPLYRGMDLTEEDVLRRDLIQRLMCDFEVDIQLLEKKYGISYLDFFSAEQTQLQQLAKDGLLSISKEAVYVQPKGRLLIRNIAMVFDQHLREKQTAARYSKVI</sequence>
<evidence type="ECO:0000313" key="17">
    <source>
        <dbReference type="EMBL" id="MCB6183618.1"/>
    </source>
</evidence>
<comment type="similarity">
    <text evidence="3 15">Belongs to the anaerobic coproporphyrinogen-III oxidase family.</text>
</comment>
<accession>A0ABS8D7K0</accession>
<name>A0ABS8D7K0_9NEIS</name>
<protein>
    <recommendedName>
        <fullName evidence="15">Coproporphyrinogen-III oxidase</fullName>
        <ecNumber evidence="15">1.3.98.3</ecNumber>
    </recommendedName>
</protein>
<evidence type="ECO:0000256" key="7">
    <source>
        <dbReference type="ARBA" id="ARBA00022691"/>
    </source>
</evidence>
<evidence type="ECO:0000259" key="16">
    <source>
        <dbReference type="PROSITE" id="PS51918"/>
    </source>
</evidence>
<dbReference type="InterPro" id="IPR010723">
    <property type="entry name" value="HemN_C"/>
</dbReference>
<comment type="caution">
    <text evidence="17">The sequence shown here is derived from an EMBL/GenBank/DDBJ whole genome shotgun (WGS) entry which is preliminary data.</text>
</comment>
<keyword evidence="18" id="KW-1185">Reference proteome</keyword>
<evidence type="ECO:0000256" key="11">
    <source>
        <dbReference type="ARBA" id="ARBA00023014"/>
    </source>
</evidence>
<dbReference type="InterPro" id="IPR006638">
    <property type="entry name" value="Elp3/MiaA/NifB-like_rSAM"/>
</dbReference>
<dbReference type="InterPro" id="IPR004558">
    <property type="entry name" value="Coprogen_oxidase_HemN"/>
</dbReference>
<dbReference type="Pfam" id="PF06969">
    <property type="entry name" value="HemN_C"/>
    <property type="match status" value="1"/>
</dbReference>
<keyword evidence="10 15" id="KW-0408">Iron</keyword>
<evidence type="ECO:0000256" key="13">
    <source>
        <dbReference type="ARBA" id="ARBA00024295"/>
    </source>
</evidence>
<evidence type="ECO:0000256" key="2">
    <source>
        <dbReference type="ARBA" id="ARBA00004785"/>
    </source>
</evidence>
<dbReference type="GO" id="GO:0051989">
    <property type="term" value="F:coproporphyrinogen dehydrogenase activity"/>
    <property type="evidence" value="ECO:0007669"/>
    <property type="project" value="UniProtKB-EC"/>
</dbReference>
<dbReference type="CDD" id="cd01335">
    <property type="entry name" value="Radical_SAM"/>
    <property type="match status" value="1"/>
</dbReference>
<dbReference type="Gene3D" id="3.80.30.20">
    <property type="entry name" value="tm_1862 like domain"/>
    <property type="match status" value="1"/>
</dbReference>
<dbReference type="InterPro" id="IPR023404">
    <property type="entry name" value="rSAM_horseshoe"/>
</dbReference>
<evidence type="ECO:0000256" key="12">
    <source>
        <dbReference type="ARBA" id="ARBA00023244"/>
    </source>
</evidence>
<dbReference type="Gene3D" id="1.10.10.920">
    <property type="match status" value="1"/>
</dbReference>
<dbReference type="NCBIfam" id="TIGR00538">
    <property type="entry name" value="hemN"/>
    <property type="match status" value="1"/>
</dbReference>
<evidence type="ECO:0000256" key="6">
    <source>
        <dbReference type="ARBA" id="ARBA00022490"/>
    </source>
</evidence>
<comment type="subunit">
    <text evidence="4">Monomer.</text>
</comment>
<evidence type="ECO:0000256" key="14">
    <source>
        <dbReference type="ARBA" id="ARBA00048321"/>
    </source>
</evidence>
<dbReference type="PROSITE" id="PS51918">
    <property type="entry name" value="RADICAL_SAM"/>
    <property type="match status" value="1"/>
</dbReference>
<evidence type="ECO:0000256" key="8">
    <source>
        <dbReference type="ARBA" id="ARBA00022723"/>
    </source>
</evidence>
<dbReference type="PANTHER" id="PTHR13932">
    <property type="entry name" value="COPROPORPHYRINIGEN III OXIDASE"/>
    <property type="match status" value="1"/>
</dbReference>
<dbReference type="EC" id="1.3.98.3" evidence="15"/>
<comment type="function">
    <text evidence="13">Involved in the heme biosynthesis. Catalyzes the anaerobic oxidative decarboxylation of propionate groups of rings A and B of coproporphyrinogen III to yield the vinyl groups in protoporphyrinogen IX.</text>
</comment>
<feature type="domain" description="Radical SAM core" evidence="16">
    <location>
        <begin position="60"/>
        <end position="296"/>
    </location>
</feature>
<comment type="subcellular location">
    <subcellularLocation>
        <location evidence="1 15">Cytoplasm</location>
    </subcellularLocation>
</comment>
<proteinExistence type="inferred from homology"/>
<dbReference type="RefSeq" id="WP_227180397.1">
    <property type="nucleotide sequence ID" value="NZ_JAJBZT010000004.1"/>
</dbReference>
<keyword evidence="8 15" id="KW-0479">Metal-binding</keyword>
<evidence type="ECO:0000313" key="18">
    <source>
        <dbReference type="Proteomes" id="UP001165395"/>
    </source>
</evidence>
<reference evidence="17" key="1">
    <citation type="submission" date="2021-10" db="EMBL/GenBank/DDBJ databases">
        <title>The complete genome sequence of Leeia sp. TBRC 13508.</title>
        <authorList>
            <person name="Charoenyingcharoen P."/>
            <person name="Yukphan P."/>
        </authorList>
    </citation>
    <scope>NUCLEOTIDE SEQUENCE</scope>
    <source>
        <strain evidence="17">TBRC 13508</strain>
    </source>
</reference>
<evidence type="ECO:0000256" key="3">
    <source>
        <dbReference type="ARBA" id="ARBA00005493"/>
    </source>
</evidence>
<evidence type="ECO:0000256" key="4">
    <source>
        <dbReference type="ARBA" id="ARBA00011245"/>
    </source>
</evidence>
<evidence type="ECO:0000256" key="15">
    <source>
        <dbReference type="PIRNR" id="PIRNR000167"/>
    </source>
</evidence>
<dbReference type="InterPro" id="IPR007197">
    <property type="entry name" value="rSAM"/>
</dbReference>
<dbReference type="InterPro" id="IPR058240">
    <property type="entry name" value="rSAM_sf"/>
</dbReference>
<dbReference type="SFLD" id="SFLDS00029">
    <property type="entry name" value="Radical_SAM"/>
    <property type="match status" value="1"/>
</dbReference>
<keyword evidence="9 15" id="KW-0560">Oxidoreductase</keyword>
<dbReference type="SMART" id="SM00729">
    <property type="entry name" value="Elp3"/>
    <property type="match status" value="1"/>
</dbReference>
<evidence type="ECO:0000256" key="1">
    <source>
        <dbReference type="ARBA" id="ARBA00004496"/>
    </source>
</evidence>